<protein>
    <submittedName>
        <fullName evidence="9">Diaminopimelate decarboxylase</fullName>
    </submittedName>
</protein>
<dbReference type="InterPro" id="IPR022643">
    <property type="entry name" value="De-COase2_C"/>
</dbReference>
<dbReference type="GO" id="GO:0008836">
    <property type="term" value="F:diaminopimelate decarboxylase activity"/>
    <property type="evidence" value="ECO:0007669"/>
    <property type="project" value="InterPro"/>
</dbReference>
<dbReference type="STRING" id="261392.SAMN02745149_00418"/>
<dbReference type="PANTHER" id="PTHR43727">
    <property type="entry name" value="DIAMINOPIMELATE DECARBOXYLASE"/>
    <property type="match status" value="1"/>
</dbReference>
<feature type="modified residue" description="N6-(pyridoxal phosphate)lysine" evidence="5">
    <location>
        <position position="55"/>
    </location>
</feature>
<reference evidence="9 10" key="1">
    <citation type="submission" date="2017-02" db="EMBL/GenBank/DDBJ databases">
        <authorList>
            <person name="Peterson S.W."/>
        </authorList>
    </citation>
    <scope>NUCLEOTIDE SEQUENCE [LARGE SCALE GENOMIC DNA]</scope>
    <source>
        <strain evidence="9 10">ATCC BAA-908</strain>
    </source>
</reference>
<dbReference type="Proteomes" id="UP000190423">
    <property type="component" value="Unassembled WGS sequence"/>
</dbReference>
<keyword evidence="10" id="KW-1185">Reference proteome</keyword>
<evidence type="ECO:0000256" key="2">
    <source>
        <dbReference type="ARBA" id="ARBA00022793"/>
    </source>
</evidence>
<evidence type="ECO:0000259" key="7">
    <source>
        <dbReference type="Pfam" id="PF00278"/>
    </source>
</evidence>
<dbReference type="GO" id="GO:0009089">
    <property type="term" value="P:lysine biosynthetic process via diaminopimelate"/>
    <property type="evidence" value="ECO:0007669"/>
    <property type="project" value="InterPro"/>
</dbReference>
<dbReference type="GeneID" id="78315738"/>
<dbReference type="InterPro" id="IPR009006">
    <property type="entry name" value="Ala_racemase/Decarboxylase_C"/>
</dbReference>
<feature type="active site" description="Proton donor" evidence="5">
    <location>
        <position position="342"/>
    </location>
</feature>
<sequence>MAKYFPLSHDQLKELTRTFPTPFYLYDEKSIRQNMREFTKAFSIFPEFREHFAVKACPNPYILKILSSEGCGADCSSLPELMLCVNAGIQGKNVIFTSNETPSQEYEYAAKNGNIINLDDFTHIEYLKKTLGKLPDTICFRYNPGPLKKGGNAIIGKPEEAKYGLTREQLFEAYRICRDEGVTHFGLHTMVASNELNPDFFADTAKILFELCAEIKQKLGIRIEFTDLGGGLGIPYKPDQKKVSYEEVAKKIRAYYDGIIVPAGLDPLAIYWECGRPITGPYGWLVSTAIHEKHIYREYIGLDSCMADLMRPGMYGAYHELTVSGKENAPEDSVYDVVGSLCENCDKFAVQRPLPHIDIGDLVIIHDAGAHGRAMGFNYNGKLRAGEILLREDGSFKEIRRRETIDDLFATLDLDGVSSFKA</sequence>
<dbReference type="CDD" id="cd06828">
    <property type="entry name" value="PLPDE_III_DapDC"/>
    <property type="match status" value="1"/>
</dbReference>
<evidence type="ECO:0000256" key="4">
    <source>
        <dbReference type="ARBA" id="ARBA00023239"/>
    </source>
</evidence>
<evidence type="ECO:0000313" key="10">
    <source>
        <dbReference type="Proteomes" id="UP000190423"/>
    </source>
</evidence>
<dbReference type="EMBL" id="FUWG01000003">
    <property type="protein sequence ID" value="SJZ30264.1"/>
    <property type="molecule type" value="Genomic_DNA"/>
</dbReference>
<dbReference type="InterPro" id="IPR002986">
    <property type="entry name" value="DAP_deCOOHase_LysA"/>
</dbReference>
<name>A0A1T4JJB5_TREPO</name>
<dbReference type="OrthoDB" id="9802241at2"/>
<keyword evidence="2" id="KW-0210">Decarboxylase</keyword>
<keyword evidence="3 5" id="KW-0663">Pyridoxal phosphate</keyword>
<dbReference type="Gene3D" id="2.40.37.10">
    <property type="entry name" value="Lyase, Ornithine Decarboxylase, Chain A, domain 1"/>
    <property type="match status" value="1"/>
</dbReference>
<evidence type="ECO:0000256" key="6">
    <source>
        <dbReference type="RuleBase" id="RU003737"/>
    </source>
</evidence>
<dbReference type="PRINTS" id="PR01181">
    <property type="entry name" value="DAPDCRBXLASE"/>
</dbReference>
<dbReference type="InterPro" id="IPR000183">
    <property type="entry name" value="Orn/DAP/Arg_de-COase"/>
</dbReference>
<dbReference type="FunFam" id="3.20.20.10:FF:000003">
    <property type="entry name" value="Diaminopimelate decarboxylase"/>
    <property type="match status" value="1"/>
</dbReference>
<dbReference type="PANTHER" id="PTHR43727:SF2">
    <property type="entry name" value="GROUP IV DECARBOXYLASE"/>
    <property type="match status" value="1"/>
</dbReference>
<organism evidence="9 10">
    <name type="scientific">Treponema porcinum</name>
    <dbReference type="NCBI Taxonomy" id="261392"/>
    <lineage>
        <taxon>Bacteria</taxon>
        <taxon>Pseudomonadati</taxon>
        <taxon>Spirochaetota</taxon>
        <taxon>Spirochaetia</taxon>
        <taxon>Spirochaetales</taxon>
        <taxon>Treponemataceae</taxon>
        <taxon>Treponema</taxon>
    </lineage>
</organism>
<dbReference type="InterPro" id="IPR029066">
    <property type="entry name" value="PLP-binding_barrel"/>
</dbReference>
<dbReference type="SUPFAM" id="SSF51419">
    <property type="entry name" value="PLP-binding barrel"/>
    <property type="match status" value="1"/>
</dbReference>
<evidence type="ECO:0000256" key="1">
    <source>
        <dbReference type="ARBA" id="ARBA00001933"/>
    </source>
</evidence>
<dbReference type="SUPFAM" id="SSF50621">
    <property type="entry name" value="Alanine racemase C-terminal domain-like"/>
    <property type="match status" value="1"/>
</dbReference>
<comment type="cofactor">
    <cofactor evidence="1 5">
        <name>pyridoxal 5'-phosphate</name>
        <dbReference type="ChEBI" id="CHEBI:597326"/>
    </cofactor>
</comment>
<dbReference type="AlphaFoldDB" id="A0A1T4JJB5"/>
<evidence type="ECO:0000256" key="3">
    <source>
        <dbReference type="ARBA" id="ARBA00022898"/>
    </source>
</evidence>
<accession>A0A1T4JJB5</accession>
<dbReference type="RefSeq" id="WP_078932346.1">
    <property type="nucleotide sequence ID" value="NZ_FUWG01000003.1"/>
</dbReference>
<evidence type="ECO:0000259" key="8">
    <source>
        <dbReference type="Pfam" id="PF02784"/>
    </source>
</evidence>
<proteinExistence type="inferred from homology"/>
<evidence type="ECO:0000256" key="5">
    <source>
        <dbReference type="PIRSR" id="PIRSR600183-50"/>
    </source>
</evidence>
<evidence type="ECO:0000313" key="9">
    <source>
        <dbReference type="EMBL" id="SJZ30264.1"/>
    </source>
</evidence>
<feature type="domain" description="Orn/DAP/Arg decarboxylase 2 N-terminal" evidence="8">
    <location>
        <begin position="29"/>
        <end position="279"/>
    </location>
</feature>
<feature type="domain" description="Orn/DAP/Arg decarboxylase 2 C-terminal" evidence="7">
    <location>
        <begin position="23"/>
        <end position="369"/>
    </location>
</feature>
<dbReference type="Pfam" id="PF02784">
    <property type="entry name" value="Orn_Arg_deC_N"/>
    <property type="match status" value="1"/>
</dbReference>
<dbReference type="Pfam" id="PF00278">
    <property type="entry name" value="Orn_DAP_Arg_deC"/>
    <property type="match status" value="1"/>
</dbReference>
<dbReference type="InterPro" id="IPR022653">
    <property type="entry name" value="De-COase2_pyr-phos_BS"/>
</dbReference>
<dbReference type="InterPro" id="IPR022644">
    <property type="entry name" value="De-COase2_N"/>
</dbReference>
<dbReference type="PRINTS" id="PR01179">
    <property type="entry name" value="ODADCRBXLASE"/>
</dbReference>
<comment type="similarity">
    <text evidence="6">Belongs to the Orn/Lys/Arg decarboxylase class-II family.</text>
</comment>
<keyword evidence="4" id="KW-0456">Lyase</keyword>
<gene>
    <name evidence="9" type="ORF">SAMN02745149_00418</name>
</gene>
<dbReference type="Gene3D" id="3.20.20.10">
    <property type="entry name" value="Alanine racemase"/>
    <property type="match status" value="1"/>
</dbReference>
<dbReference type="PROSITE" id="PS00878">
    <property type="entry name" value="ODR_DC_2_1"/>
    <property type="match status" value="1"/>
</dbReference>